<protein>
    <submittedName>
        <fullName evidence="1">Transcription initiation factor TFIID subunit 5</fullName>
    </submittedName>
</protein>
<keyword evidence="2" id="KW-1185">Reference proteome</keyword>
<sequence length="302" mass="34320">MNNAKKPGDDAGSDRTGNGPSAKEQDASKKHVERIVLQYLQSKGYKSAEQALREEADLNAGENNEISLEELAKMFPTDETSDDVNVPSWILMYNQAEQGNPDAYGQSYSSLRRWIDMSLDIYKNELFAVSYPLFVHSFLDLMARDLCEKGTEFLQKYKDDHLVLHSDDIKQLSTIKSPQHVKENELAKLFRNNKYCLKLSNVGLELLLTFLQEHKFMLLLRIVNQYLSIQTREGAASAGSIEDADIGITGHTQHQIDQFNSQAVTLGPLSMNPMLREETEQTLRMQLKGQKHKVVKTPIQER</sequence>
<proteinExistence type="predicted"/>
<name>A0ACC1HNJ9_9FUNG</name>
<evidence type="ECO:0000313" key="2">
    <source>
        <dbReference type="Proteomes" id="UP001145114"/>
    </source>
</evidence>
<evidence type="ECO:0000313" key="1">
    <source>
        <dbReference type="EMBL" id="KAJ1677595.1"/>
    </source>
</evidence>
<organism evidence="1 2">
    <name type="scientific">Spiromyces aspiralis</name>
    <dbReference type="NCBI Taxonomy" id="68401"/>
    <lineage>
        <taxon>Eukaryota</taxon>
        <taxon>Fungi</taxon>
        <taxon>Fungi incertae sedis</taxon>
        <taxon>Zoopagomycota</taxon>
        <taxon>Kickxellomycotina</taxon>
        <taxon>Kickxellomycetes</taxon>
        <taxon>Kickxellales</taxon>
        <taxon>Kickxellaceae</taxon>
        <taxon>Spiromyces</taxon>
    </lineage>
</organism>
<accession>A0ACC1HNJ9</accession>
<dbReference type="Proteomes" id="UP001145114">
    <property type="component" value="Unassembled WGS sequence"/>
</dbReference>
<gene>
    <name evidence="1" type="primary">TAF5_2</name>
    <name evidence="1" type="ORF">EV182_005846</name>
</gene>
<feature type="non-terminal residue" evidence="1">
    <location>
        <position position="302"/>
    </location>
</feature>
<comment type="caution">
    <text evidence="1">The sequence shown here is derived from an EMBL/GenBank/DDBJ whole genome shotgun (WGS) entry which is preliminary data.</text>
</comment>
<dbReference type="EMBL" id="JAMZIH010002215">
    <property type="protein sequence ID" value="KAJ1677595.1"/>
    <property type="molecule type" value="Genomic_DNA"/>
</dbReference>
<reference evidence="1" key="1">
    <citation type="submission" date="2022-06" db="EMBL/GenBank/DDBJ databases">
        <title>Phylogenomic reconstructions and comparative analyses of Kickxellomycotina fungi.</title>
        <authorList>
            <person name="Reynolds N.K."/>
            <person name="Stajich J.E."/>
            <person name="Barry K."/>
            <person name="Grigoriev I.V."/>
            <person name="Crous P."/>
            <person name="Smith M.E."/>
        </authorList>
    </citation>
    <scope>NUCLEOTIDE SEQUENCE</scope>
    <source>
        <strain evidence="1">RSA 2271</strain>
    </source>
</reference>